<sequence length="262" mass="31319">MKDIVSKTLLIPLYCRALEAKSKKPILNDEFAIKILENFNEDELKYLNYSYFTRGGVIARAYFFDKLARDFIEKNDSPVIVNMAAGLDSRSLRIWSKKAKFFDIDLPEVIEIRKKYIEDKSTLIATDIFDFNYIEQLRKFKNHQFCFIFEGFLMYFDKERLQMLFKTINENFSGTIMGDFVFGDYWAKNQNKHDAMKNNKAKFALGYNSLEEFLQFNSSFKIKYKKYYHSKEFLKFMGYRGLLMKFMPKKIRNSFMLLAFDF</sequence>
<dbReference type="SUPFAM" id="SSF53335">
    <property type="entry name" value="S-adenosyl-L-methionine-dependent methyltransferases"/>
    <property type="match status" value="1"/>
</dbReference>
<organism evidence="3 4">
    <name type="scientific">Campylobacter blaseri</name>
    <dbReference type="NCBI Taxonomy" id="2042961"/>
    <lineage>
        <taxon>Bacteria</taxon>
        <taxon>Pseudomonadati</taxon>
        <taxon>Campylobacterota</taxon>
        <taxon>Epsilonproteobacteria</taxon>
        <taxon>Campylobacterales</taxon>
        <taxon>Campylobacteraceae</taxon>
        <taxon>Campylobacter</taxon>
    </lineage>
</organism>
<dbReference type="PANTHER" id="PTHR43619">
    <property type="entry name" value="S-ADENOSYL-L-METHIONINE-DEPENDENT METHYLTRANSFERASE YKTD-RELATED"/>
    <property type="match status" value="1"/>
</dbReference>
<proteinExistence type="predicted"/>
<dbReference type="EMBL" id="PDHH01000003">
    <property type="protein sequence ID" value="PSM52280.1"/>
    <property type="molecule type" value="Genomic_DNA"/>
</dbReference>
<keyword evidence="1" id="KW-0489">Methyltransferase</keyword>
<evidence type="ECO:0000313" key="4">
    <source>
        <dbReference type="Proteomes" id="UP000240535"/>
    </source>
</evidence>
<dbReference type="Pfam" id="PF04072">
    <property type="entry name" value="LCM"/>
    <property type="match status" value="1"/>
</dbReference>
<dbReference type="Proteomes" id="UP000240535">
    <property type="component" value="Unassembled WGS sequence"/>
</dbReference>
<accession>A0A2P8R1A9</accession>
<dbReference type="PANTHER" id="PTHR43619:SF2">
    <property type="entry name" value="S-ADENOSYL-L-METHIONINE-DEPENDENT METHYLTRANSFERASES SUPERFAMILY PROTEIN"/>
    <property type="match status" value="1"/>
</dbReference>
<evidence type="ECO:0000313" key="3">
    <source>
        <dbReference type="EMBL" id="PSM52280.1"/>
    </source>
</evidence>
<keyword evidence="4" id="KW-1185">Reference proteome</keyword>
<dbReference type="InterPro" id="IPR007213">
    <property type="entry name" value="Ppm1/Ppm2/Tcmp"/>
</dbReference>
<keyword evidence="2" id="KW-0808">Transferase</keyword>
<evidence type="ECO:0000256" key="2">
    <source>
        <dbReference type="ARBA" id="ARBA00022679"/>
    </source>
</evidence>
<evidence type="ECO:0000256" key="1">
    <source>
        <dbReference type="ARBA" id="ARBA00022603"/>
    </source>
</evidence>
<comment type="caution">
    <text evidence="3">The sequence shown here is derived from an EMBL/GenBank/DDBJ whole genome shotgun (WGS) entry which is preliminary data.</text>
</comment>
<dbReference type="OrthoDB" id="9800233at2"/>
<gene>
    <name evidence="3" type="ORF">CQ405_04295</name>
</gene>
<dbReference type="AlphaFoldDB" id="A0A2P8R1A9"/>
<dbReference type="RefSeq" id="WP_106870988.1">
    <property type="nucleotide sequence ID" value="NZ_CP053841.1"/>
</dbReference>
<dbReference type="InterPro" id="IPR016874">
    <property type="entry name" value="TcmP-like"/>
</dbReference>
<protein>
    <recommendedName>
        <fullName evidence="5">Methyltransferase</fullName>
    </recommendedName>
</protein>
<dbReference type="GO" id="GO:0008168">
    <property type="term" value="F:methyltransferase activity"/>
    <property type="evidence" value="ECO:0007669"/>
    <property type="project" value="UniProtKB-KW"/>
</dbReference>
<name>A0A2P8R1A9_9BACT</name>
<dbReference type="InterPro" id="IPR029063">
    <property type="entry name" value="SAM-dependent_MTases_sf"/>
</dbReference>
<dbReference type="PIRSF" id="PIRSF028177">
    <property type="entry name" value="Polyketide_synth_Omtfrase_TcmP"/>
    <property type="match status" value="1"/>
</dbReference>
<evidence type="ECO:0008006" key="5">
    <source>
        <dbReference type="Google" id="ProtNLM"/>
    </source>
</evidence>
<dbReference type="Gene3D" id="3.40.50.150">
    <property type="entry name" value="Vaccinia Virus protein VP39"/>
    <property type="match status" value="1"/>
</dbReference>
<dbReference type="GO" id="GO:0032259">
    <property type="term" value="P:methylation"/>
    <property type="evidence" value="ECO:0007669"/>
    <property type="project" value="UniProtKB-KW"/>
</dbReference>
<reference evidence="4" key="1">
    <citation type="submission" date="2017-10" db="EMBL/GenBank/DDBJ databases">
        <title>Campylobacter species from seals.</title>
        <authorList>
            <person name="Gilbert M.J."/>
            <person name="Zomer A.L."/>
            <person name="Timmerman A.J."/>
            <person name="Duim B."/>
            <person name="Wagenaar J.A."/>
        </authorList>
    </citation>
    <scope>NUCLEOTIDE SEQUENCE [LARGE SCALE GENOMIC DNA]</scope>
    <source>
        <strain evidence="4">17S00004-5</strain>
    </source>
</reference>